<dbReference type="GO" id="GO:0003700">
    <property type="term" value="F:DNA-binding transcription factor activity"/>
    <property type="evidence" value="ECO:0007669"/>
    <property type="project" value="TreeGrafter"/>
</dbReference>
<sequence>MQISRFSDYTLRTLFYVATHSDQLSTLAEISNYYDISIEHLRKVVHALSKSGYLQTFRGKNGGIRLALPPEEINIGQLIQQSEGNSPLIDCTSQDCRIRNVCSFQGILAEAQQAFISTLSKYSLADLLESPSLRSTLIAVE</sequence>
<evidence type="ECO:0000256" key="1">
    <source>
        <dbReference type="ARBA" id="ARBA00023125"/>
    </source>
</evidence>
<dbReference type="AlphaFoldDB" id="A0A3P1SN31"/>
<organism evidence="2 3">
    <name type="scientific">Amphritea balenae</name>
    <dbReference type="NCBI Taxonomy" id="452629"/>
    <lineage>
        <taxon>Bacteria</taxon>
        <taxon>Pseudomonadati</taxon>
        <taxon>Pseudomonadota</taxon>
        <taxon>Gammaproteobacteria</taxon>
        <taxon>Oceanospirillales</taxon>
        <taxon>Oceanospirillaceae</taxon>
        <taxon>Amphritea</taxon>
    </lineage>
</organism>
<dbReference type="InterPro" id="IPR000944">
    <property type="entry name" value="Tscrpt_reg_Rrf2"/>
</dbReference>
<dbReference type="InterPro" id="IPR036388">
    <property type="entry name" value="WH-like_DNA-bd_sf"/>
</dbReference>
<dbReference type="NCBIfam" id="TIGR00738">
    <property type="entry name" value="rrf2_super"/>
    <property type="match status" value="1"/>
</dbReference>
<dbReference type="Pfam" id="PF02082">
    <property type="entry name" value="Rrf2"/>
    <property type="match status" value="1"/>
</dbReference>
<dbReference type="InterPro" id="IPR030489">
    <property type="entry name" value="TR_Rrf2-type_CS"/>
</dbReference>
<comment type="caution">
    <text evidence="2">The sequence shown here is derived from an EMBL/GenBank/DDBJ whole genome shotgun (WGS) entry which is preliminary data.</text>
</comment>
<dbReference type="PANTHER" id="PTHR33221:SF4">
    <property type="entry name" value="HTH-TYPE TRANSCRIPTIONAL REPRESSOR NSRR"/>
    <property type="match status" value="1"/>
</dbReference>
<evidence type="ECO:0000313" key="2">
    <source>
        <dbReference type="EMBL" id="RRC98065.1"/>
    </source>
</evidence>
<dbReference type="Gene3D" id="1.10.10.10">
    <property type="entry name" value="Winged helix-like DNA-binding domain superfamily/Winged helix DNA-binding domain"/>
    <property type="match status" value="1"/>
</dbReference>
<dbReference type="OrthoDB" id="9795923at2"/>
<dbReference type="PROSITE" id="PS51197">
    <property type="entry name" value="HTH_RRF2_2"/>
    <property type="match status" value="1"/>
</dbReference>
<keyword evidence="3" id="KW-1185">Reference proteome</keyword>
<dbReference type="GO" id="GO:0003677">
    <property type="term" value="F:DNA binding"/>
    <property type="evidence" value="ECO:0007669"/>
    <property type="project" value="UniProtKB-KW"/>
</dbReference>
<dbReference type="InterPro" id="IPR036390">
    <property type="entry name" value="WH_DNA-bd_sf"/>
</dbReference>
<keyword evidence="1" id="KW-0238">DNA-binding</keyword>
<name>A0A3P1SN31_9GAMM</name>
<dbReference type="PANTHER" id="PTHR33221">
    <property type="entry name" value="WINGED HELIX-TURN-HELIX TRANSCRIPTIONAL REGULATOR, RRF2 FAMILY"/>
    <property type="match status" value="1"/>
</dbReference>
<accession>A0A3P1SN31</accession>
<dbReference type="SUPFAM" id="SSF46785">
    <property type="entry name" value="Winged helix' DNA-binding domain"/>
    <property type="match status" value="1"/>
</dbReference>
<reference evidence="2 3" key="1">
    <citation type="submission" date="2018-11" db="EMBL/GenBank/DDBJ databases">
        <title>The draft genome sequence of Amphritea balenae JAMM 1525T.</title>
        <authorList>
            <person name="Fang Z."/>
            <person name="Zhang Y."/>
            <person name="Han X."/>
        </authorList>
    </citation>
    <scope>NUCLEOTIDE SEQUENCE [LARGE SCALE GENOMIC DNA]</scope>
    <source>
        <strain evidence="2 3">JAMM 1525</strain>
    </source>
</reference>
<proteinExistence type="predicted"/>
<evidence type="ECO:0000313" key="3">
    <source>
        <dbReference type="Proteomes" id="UP000267535"/>
    </source>
</evidence>
<dbReference type="PROSITE" id="PS01332">
    <property type="entry name" value="HTH_RRF2_1"/>
    <property type="match status" value="1"/>
</dbReference>
<dbReference type="GO" id="GO:0005829">
    <property type="term" value="C:cytosol"/>
    <property type="evidence" value="ECO:0007669"/>
    <property type="project" value="TreeGrafter"/>
</dbReference>
<protein>
    <submittedName>
        <fullName evidence="2">Rrf2 family transcriptional regulator</fullName>
    </submittedName>
</protein>
<gene>
    <name evidence="2" type="ORF">EHS89_15955</name>
</gene>
<dbReference type="EMBL" id="RQXV01000009">
    <property type="protein sequence ID" value="RRC98065.1"/>
    <property type="molecule type" value="Genomic_DNA"/>
</dbReference>
<dbReference type="RefSeq" id="WP_124927160.1">
    <property type="nucleotide sequence ID" value="NZ_BMOH01000003.1"/>
</dbReference>
<dbReference type="Proteomes" id="UP000267535">
    <property type="component" value="Unassembled WGS sequence"/>
</dbReference>